<dbReference type="PANTHER" id="PTHR47506:SF6">
    <property type="entry name" value="HTH-TYPE TRANSCRIPTIONAL REPRESSOR NEMR"/>
    <property type="match status" value="1"/>
</dbReference>
<accession>A0ABT8B4C1</accession>
<dbReference type="InterPro" id="IPR011075">
    <property type="entry name" value="TetR_C"/>
</dbReference>
<evidence type="ECO:0000256" key="4">
    <source>
        <dbReference type="PROSITE-ProRule" id="PRU00335"/>
    </source>
</evidence>
<dbReference type="SUPFAM" id="SSF48498">
    <property type="entry name" value="Tetracyclin repressor-like, C-terminal domain"/>
    <property type="match status" value="1"/>
</dbReference>
<proteinExistence type="predicted"/>
<dbReference type="EMBL" id="JAUFPU010000008">
    <property type="protein sequence ID" value="MDN3576963.1"/>
    <property type="molecule type" value="Genomic_DNA"/>
</dbReference>
<evidence type="ECO:0000256" key="1">
    <source>
        <dbReference type="ARBA" id="ARBA00023015"/>
    </source>
</evidence>
<dbReference type="InterPro" id="IPR036271">
    <property type="entry name" value="Tet_transcr_reg_TetR-rel_C_sf"/>
</dbReference>
<dbReference type="Proteomes" id="UP001180081">
    <property type="component" value="Unassembled WGS sequence"/>
</dbReference>
<gene>
    <name evidence="6" type="ORF">QWZ03_09310</name>
</gene>
<sequence length="196" mass="21043">MLNRDFDDTREHLLATGEGIMLGKGFAAVGLAEILGQAGVPKGSFYHYFGSKEGYGVALLSRFFSRYHAILDEIVANPQLNGRAKLDAYFAGWCSVSCENSGNSRCLVVKLTGEVSDLSDDMRRQMQQGIAGIIERVTAFIVIGRADKSLPPGMPAETLAAALYQLWLGAALVTKVQHGSAALDAARAATERMLST</sequence>
<dbReference type="Pfam" id="PF00440">
    <property type="entry name" value="TetR_N"/>
    <property type="match status" value="1"/>
</dbReference>
<evidence type="ECO:0000256" key="3">
    <source>
        <dbReference type="ARBA" id="ARBA00023163"/>
    </source>
</evidence>
<evidence type="ECO:0000259" key="5">
    <source>
        <dbReference type="PROSITE" id="PS50977"/>
    </source>
</evidence>
<dbReference type="Pfam" id="PF16925">
    <property type="entry name" value="TetR_C_13"/>
    <property type="match status" value="1"/>
</dbReference>
<dbReference type="InterPro" id="IPR009057">
    <property type="entry name" value="Homeodomain-like_sf"/>
</dbReference>
<reference evidence="6" key="2">
    <citation type="submission" date="2023-06" db="EMBL/GenBank/DDBJ databases">
        <authorList>
            <person name="Lucena T."/>
            <person name="Sun Q."/>
        </authorList>
    </citation>
    <scope>NUCLEOTIDE SEQUENCE</scope>
    <source>
        <strain evidence="6">CECT 7703</strain>
    </source>
</reference>
<keyword evidence="2 4" id="KW-0238">DNA-binding</keyword>
<dbReference type="PROSITE" id="PS50977">
    <property type="entry name" value="HTH_TETR_2"/>
    <property type="match status" value="1"/>
</dbReference>
<comment type="caution">
    <text evidence="6">The sequence shown here is derived from an EMBL/GenBank/DDBJ whole genome shotgun (WGS) entry which is preliminary data.</text>
</comment>
<keyword evidence="1" id="KW-0805">Transcription regulation</keyword>
<keyword evidence="3" id="KW-0804">Transcription</keyword>
<name>A0ABT8B4C1_9NEIS</name>
<evidence type="ECO:0000256" key="2">
    <source>
        <dbReference type="ARBA" id="ARBA00023125"/>
    </source>
</evidence>
<feature type="DNA-binding region" description="H-T-H motif" evidence="4">
    <location>
        <begin position="30"/>
        <end position="49"/>
    </location>
</feature>
<reference evidence="6" key="1">
    <citation type="journal article" date="2014" name="Int. J. Syst. Evol. Microbiol.">
        <title>Complete genome of a new Firmicutes species belonging to the dominant human colonic microbiota ('Ruminococcus bicirculans') reveals two chromosomes and a selective capacity to utilize plant glucans.</title>
        <authorList>
            <consortium name="NISC Comparative Sequencing Program"/>
            <person name="Wegmann U."/>
            <person name="Louis P."/>
            <person name="Goesmann A."/>
            <person name="Henrissat B."/>
            <person name="Duncan S.H."/>
            <person name="Flint H.J."/>
        </authorList>
    </citation>
    <scope>NUCLEOTIDE SEQUENCE</scope>
    <source>
        <strain evidence="6">CECT 7703</strain>
    </source>
</reference>
<dbReference type="SUPFAM" id="SSF46689">
    <property type="entry name" value="Homeodomain-like"/>
    <property type="match status" value="1"/>
</dbReference>
<evidence type="ECO:0000313" key="7">
    <source>
        <dbReference type="Proteomes" id="UP001180081"/>
    </source>
</evidence>
<evidence type="ECO:0000313" key="6">
    <source>
        <dbReference type="EMBL" id="MDN3576963.1"/>
    </source>
</evidence>
<dbReference type="RefSeq" id="WP_290332441.1">
    <property type="nucleotide sequence ID" value="NZ_JAUFPU010000008.1"/>
</dbReference>
<dbReference type="Gene3D" id="1.10.357.10">
    <property type="entry name" value="Tetracycline Repressor, domain 2"/>
    <property type="match status" value="1"/>
</dbReference>
<organism evidence="6 7">
    <name type="scientific">Chitinimonas viridis</name>
    <dbReference type="NCBI Taxonomy" id="664880"/>
    <lineage>
        <taxon>Bacteria</taxon>
        <taxon>Pseudomonadati</taxon>
        <taxon>Pseudomonadota</taxon>
        <taxon>Betaproteobacteria</taxon>
        <taxon>Neisseriales</taxon>
        <taxon>Chitinibacteraceae</taxon>
        <taxon>Chitinimonas</taxon>
    </lineage>
</organism>
<dbReference type="InterPro" id="IPR001647">
    <property type="entry name" value="HTH_TetR"/>
</dbReference>
<protein>
    <submittedName>
        <fullName evidence="6">TetR/AcrR family transcriptional regulator</fullName>
    </submittedName>
</protein>
<keyword evidence="7" id="KW-1185">Reference proteome</keyword>
<feature type="domain" description="HTH tetR-type" evidence="5">
    <location>
        <begin position="7"/>
        <end position="67"/>
    </location>
</feature>
<dbReference type="PANTHER" id="PTHR47506">
    <property type="entry name" value="TRANSCRIPTIONAL REGULATORY PROTEIN"/>
    <property type="match status" value="1"/>
</dbReference>